<dbReference type="AlphaFoldDB" id="A0A5B9DEF7"/>
<feature type="domain" description="Cytochrome c assembly protein" evidence="7">
    <location>
        <begin position="2"/>
        <end position="135"/>
    </location>
</feature>
<feature type="transmembrane region" description="Helical" evidence="6">
    <location>
        <begin position="68"/>
        <end position="91"/>
    </location>
</feature>
<comment type="subcellular location">
    <subcellularLocation>
        <location evidence="1">Membrane</location>
        <topology evidence="1">Multi-pass membrane protein</topology>
    </subcellularLocation>
</comment>
<accession>A0A5B9DEF7</accession>
<dbReference type="GO" id="GO:0020037">
    <property type="term" value="F:heme binding"/>
    <property type="evidence" value="ECO:0007669"/>
    <property type="project" value="InterPro"/>
</dbReference>
<dbReference type="GO" id="GO:0017004">
    <property type="term" value="P:cytochrome complex assembly"/>
    <property type="evidence" value="ECO:0007669"/>
    <property type="project" value="UniProtKB-KW"/>
</dbReference>
<dbReference type="Pfam" id="PF01578">
    <property type="entry name" value="Cytochrom_C_asm"/>
    <property type="match status" value="1"/>
</dbReference>
<organism evidence="8 9">
    <name type="scientific">Promethearchaeum syntrophicum</name>
    <dbReference type="NCBI Taxonomy" id="2594042"/>
    <lineage>
        <taxon>Archaea</taxon>
        <taxon>Promethearchaeati</taxon>
        <taxon>Promethearchaeota</taxon>
        <taxon>Promethearchaeia</taxon>
        <taxon>Promethearchaeales</taxon>
        <taxon>Promethearchaeaceae</taxon>
        <taxon>Promethearchaeum</taxon>
    </lineage>
</organism>
<evidence type="ECO:0000256" key="1">
    <source>
        <dbReference type="ARBA" id="ARBA00004141"/>
    </source>
</evidence>
<keyword evidence="5 6" id="KW-0472">Membrane</keyword>
<dbReference type="PANTHER" id="PTHR30071:SF1">
    <property type="entry name" value="CYTOCHROME B_B6 PROTEIN-RELATED"/>
    <property type="match status" value="1"/>
</dbReference>
<evidence type="ECO:0000256" key="6">
    <source>
        <dbReference type="SAM" id="Phobius"/>
    </source>
</evidence>
<evidence type="ECO:0000256" key="5">
    <source>
        <dbReference type="ARBA" id="ARBA00023136"/>
    </source>
</evidence>
<evidence type="ECO:0000256" key="2">
    <source>
        <dbReference type="ARBA" id="ARBA00022692"/>
    </source>
</evidence>
<protein>
    <submittedName>
        <fullName evidence="8">Cytochrome c biogenesis protein CcsA</fullName>
    </submittedName>
</protein>
<keyword evidence="2 6" id="KW-0812">Transmembrane</keyword>
<reference evidence="8 9" key="1">
    <citation type="journal article" date="2020" name="Nature">
        <title>Isolation of an archaeon at the prokaryote-eukaryote interface.</title>
        <authorList>
            <person name="Imachi H."/>
            <person name="Nobu M.K."/>
            <person name="Nakahara N."/>
            <person name="Morono Y."/>
            <person name="Ogawara M."/>
            <person name="Takaki Y."/>
            <person name="Takano Y."/>
            <person name="Uematsu K."/>
            <person name="Ikuta T."/>
            <person name="Ito M."/>
            <person name="Matsui Y."/>
            <person name="Miyazaki M."/>
            <person name="Murata K."/>
            <person name="Saito Y."/>
            <person name="Sakai S."/>
            <person name="Song C."/>
            <person name="Tasumi E."/>
            <person name="Yamanaka Y."/>
            <person name="Yamaguchi T."/>
            <person name="Kamagata Y."/>
            <person name="Tamaki H."/>
            <person name="Takai K."/>
        </authorList>
    </citation>
    <scope>NUCLEOTIDE SEQUENCE [LARGE SCALE GENOMIC DNA]</scope>
    <source>
        <strain evidence="8 9">MK-D1</strain>
    </source>
</reference>
<dbReference type="KEGG" id="psyt:DSAG12_03331"/>
<feature type="transmembrane region" description="Helical" evidence="6">
    <location>
        <begin position="97"/>
        <end position="116"/>
    </location>
</feature>
<dbReference type="GO" id="GO:0005886">
    <property type="term" value="C:plasma membrane"/>
    <property type="evidence" value="ECO:0007669"/>
    <property type="project" value="TreeGrafter"/>
</dbReference>
<reference evidence="8 9" key="2">
    <citation type="journal article" date="2024" name="Int. J. Syst. Evol. Microbiol.">
        <title>Promethearchaeum syntrophicum gen. nov., sp. nov., an anaerobic, obligately syntrophic archaeon, the first isolate of the lineage 'Asgard' archaea, and proposal of the new archaeal phylum Promethearchaeota phyl. nov. and kingdom Promethearchaeati regn. nov.</title>
        <authorList>
            <person name="Imachi H."/>
            <person name="Nobu M.K."/>
            <person name="Kato S."/>
            <person name="Takaki Y."/>
            <person name="Miyazaki M."/>
            <person name="Miyata M."/>
            <person name="Ogawara M."/>
            <person name="Saito Y."/>
            <person name="Sakai S."/>
            <person name="Tahara Y.O."/>
            <person name="Takano Y."/>
            <person name="Tasumi E."/>
            <person name="Uematsu K."/>
            <person name="Yoshimura T."/>
            <person name="Itoh T."/>
            <person name="Ohkuma M."/>
            <person name="Takai K."/>
        </authorList>
    </citation>
    <scope>NUCLEOTIDE SEQUENCE [LARGE SCALE GENOMIC DNA]</scope>
    <source>
        <strain evidence="8 9">MK-D1</strain>
    </source>
</reference>
<dbReference type="InterPro" id="IPR045062">
    <property type="entry name" value="Cyt_c_biogenesis_CcsA/CcmC"/>
</dbReference>
<gene>
    <name evidence="8" type="primary">ccsA</name>
    <name evidence="8" type="ORF">DSAG12_03331</name>
</gene>
<evidence type="ECO:0000256" key="4">
    <source>
        <dbReference type="ARBA" id="ARBA00022989"/>
    </source>
</evidence>
<dbReference type="Proteomes" id="UP000321408">
    <property type="component" value="Chromosome"/>
</dbReference>
<sequence length="155" mass="17873">MWLLILHVFINVLGLVFLMAGSFQILISSSKNSSTIQSEELDNSFIENNNGKSKEVRKSKNKLIEIGWYLYTFGVILGAFQAKITVGYYWTWDLKEIFSLLSILGYFSYIIIEMKWNKRVKQFLILISLILTIITVIIPAIAYSYHNPFTLIGFS</sequence>
<name>A0A5B9DEF7_9ARCH</name>
<feature type="transmembrane region" description="Helical" evidence="6">
    <location>
        <begin position="123"/>
        <end position="145"/>
    </location>
</feature>
<dbReference type="EMBL" id="CP042905">
    <property type="protein sequence ID" value="QEE17494.1"/>
    <property type="molecule type" value="Genomic_DNA"/>
</dbReference>
<evidence type="ECO:0000313" key="9">
    <source>
        <dbReference type="Proteomes" id="UP000321408"/>
    </source>
</evidence>
<dbReference type="GeneID" id="41331298"/>
<evidence type="ECO:0000256" key="3">
    <source>
        <dbReference type="ARBA" id="ARBA00022748"/>
    </source>
</evidence>
<keyword evidence="4 6" id="KW-1133">Transmembrane helix</keyword>
<feature type="transmembrane region" description="Helical" evidence="6">
    <location>
        <begin position="6"/>
        <end position="27"/>
    </location>
</feature>
<keyword evidence="3" id="KW-0201">Cytochrome c-type biogenesis</keyword>
<dbReference type="RefSeq" id="WP_162306797.1">
    <property type="nucleotide sequence ID" value="NZ_CP042905.2"/>
</dbReference>
<keyword evidence="9" id="KW-1185">Reference proteome</keyword>
<dbReference type="PANTHER" id="PTHR30071">
    <property type="entry name" value="HEME EXPORTER PROTEIN C"/>
    <property type="match status" value="1"/>
</dbReference>
<dbReference type="InterPro" id="IPR002541">
    <property type="entry name" value="Cyt_c_assembly"/>
</dbReference>
<proteinExistence type="predicted"/>
<evidence type="ECO:0000313" key="8">
    <source>
        <dbReference type="EMBL" id="QEE17494.1"/>
    </source>
</evidence>
<evidence type="ECO:0000259" key="7">
    <source>
        <dbReference type="Pfam" id="PF01578"/>
    </source>
</evidence>